<name>A0A1G1WYA9_9BACT</name>
<evidence type="ECO:0000259" key="1">
    <source>
        <dbReference type="PROSITE" id="PS51061"/>
    </source>
</evidence>
<dbReference type="Pfam" id="PF13083">
    <property type="entry name" value="KH_KhpA-B"/>
    <property type="match status" value="1"/>
</dbReference>
<accession>A0A1G1WYA9</accession>
<comment type="caution">
    <text evidence="2">The sequence shown here is derived from an EMBL/GenBank/DDBJ whole genome shotgun (WGS) entry which is preliminary data.</text>
</comment>
<organism evidence="2 3">
    <name type="scientific">Candidatus Woykebacteria bacterium RIFCSPLOWO2_01_FULL_41_12</name>
    <dbReference type="NCBI Taxonomy" id="1802604"/>
    <lineage>
        <taxon>Bacteria</taxon>
        <taxon>Candidatus Woykeibacteriota</taxon>
    </lineage>
</organism>
<reference evidence="2 3" key="1">
    <citation type="journal article" date="2016" name="Nat. Commun.">
        <title>Thousands of microbial genomes shed light on interconnected biogeochemical processes in an aquifer system.</title>
        <authorList>
            <person name="Anantharaman K."/>
            <person name="Brown C.T."/>
            <person name="Hug L.A."/>
            <person name="Sharon I."/>
            <person name="Castelle C.J."/>
            <person name="Probst A.J."/>
            <person name="Thomas B.C."/>
            <person name="Singh A."/>
            <person name="Wilkins M.J."/>
            <person name="Karaoz U."/>
            <person name="Brodie E.L."/>
            <person name="Williams K.H."/>
            <person name="Hubbard S.S."/>
            <person name="Banfield J.F."/>
        </authorList>
    </citation>
    <scope>NUCLEOTIDE SEQUENCE [LARGE SCALE GENOMIC DNA]</scope>
</reference>
<gene>
    <name evidence="2" type="ORF">A3A57_03120</name>
</gene>
<dbReference type="InterPro" id="IPR036867">
    <property type="entry name" value="R3H_dom_sf"/>
</dbReference>
<dbReference type="Gene3D" id="3.30.1370.50">
    <property type="entry name" value="R3H-like domain"/>
    <property type="match status" value="1"/>
</dbReference>
<dbReference type="PANTHER" id="PTHR35800">
    <property type="entry name" value="PROTEIN JAG"/>
    <property type="match status" value="1"/>
</dbReference>
<dbReference type="InterPro" id="IPR015946">
    <property type="entry name" value="KH_dom-like_a/b"/>
</dbReference>
<proteinExistence type="predicted"/>
<feature type="domain" description="R3H" evidence="1">
    <location>
        <begin position="90"/>
        <end position="156"/>
    </location>
</feature>
<dbReference type="Gene3D" id="3.30.300.20">
    <property type="match status" value="1"/>
</dbReference>
<dbReference type="SMART" id="SM00393">
    <property type="entry name" value="R3H"/>
    <property type="match status" value="1"/>
</dbReference>
<evidence type="ECO:0000313" key="2">
    <source>
        <dbReference type="EMBL" id="OGY32117.1"/>
    </source>
</evidence>
<evidence type="ECO:0000313" key="3">
    <source>
        <dbReference type="Proteomes" id="UP000179279"/>
    </source>
</evidence>
<dbReference type="Proteomes" id="UP000179279">
    <property type="component" value="Unassembled WGS sequence"/>
</dbReference>
<protein>
    <recommendedName>
        <fullName evidence="1">R3H domain-containing protein</fullName>
    </recommendedName>
</protein>
<dbReference type="GO" id="GO:0003723">
    <property type="term" value="F:RNA binding"/>
    <property type="evidence" value="ECO:0007669"/>
    <property type="project" value="InterPro"/>
</dbReference>
<dbReference type="PROSITE" id="PS51061">
    <property type="entry name" value="R3H"/>
    <property type="match status" value="1"/>
</dbReference>
<sequence length="161" mass="17931">MAKKTEKINPQKTVEQIVINTMDLLGFDTNVKVEVGDQIAIDIDGSDLGLLIGSHGEHLESLQTFFSIAVNRILGGEWRVVILDIGGWRKEKEEDLKALVSKEVAKLDDENNEVSLPPMTPSQRRTVHVIASEYKGIETNSVGDEPERRVVLRKIKDEGAK</sequence>
<dbReference type="Pfam" id="PF01424">
    <property type="entry name" value="R3H"/>
    <property type="match status" value="1"/>
</dbReference>
<dbReference type="PANTHER" id="PTHR35800:SF1">
    <property type="entry name" value="RNA-BINDING PROTEIN KHPB"/>
    <property type="match status" value="1"/>
</dbReference>
<dbReference type="AlphaFoldDB" id="A0A1G1WYA9"/>
<dbReference type="SUPFAM" id="SSF82708">
    <property type="entry name" value="R3H domain"/>
    <property type="match status" value="1"/>
</dbReference>
<dbReference type="EMBL" id="MHDA01000023">
    <property type="protein sequence ID" value="OGY32117.1"/>
    <property type="molecule type" value="Genomic_DNA"/>
</dbReference>
<dbReference type="InterPro" id="IPR001374">
    <property type="entry name" value="R3H_dom"/>
</dbReference>
<dbReference type="InterPro" id="IPR039247">
    <property type="entry name" value="KhpB"/>
</dbReference>